<keyword evidence="4" id="KW-1185">Reference proteome</keyword>
<evidence type="ECO:0000313" key="3">
    <source>
        <dbReference type="EMBL" id="MDT9000926.1"/>
    </source>
</evidence>
<reference evidence="3" key="1">
    <citation type="submission" date="2023-09" db="EMBL/GenBank/DDBJ databases">
        <title>Paucibacter sp. APW11 Genome sequencing and assembly.</title>
        <authorList>
            <person name="Kim I."/>
        </authorList>
    </citation>
    <scope>NUCLEOTIDE SEQUENCE</scope>
    <source>
        <strain evidence="3">APW11</strain>
    </source>
</reference>
<feature type="compositionally biased region" description="Basic and acidic residues" evidence="1">
    <location>
        <begin position="249"/>
        <end position="259"/>
    </location>
</feature>
<feature type="region of interest" description="Disordered" evidence="1">
    <location>
        <begin position="1"/>
        <end position="31"/>
    </location>
</feature>
<feature type="region of interest" description="Disordered" evidence="1">
    <location>
        <begin position="238"/>
        <end position="260"/>
    </location>
</feature>
<accession>A0ABU3PEE3</accession>
<dbReference type="EMBL" id="JAVXZY010000007">
    <property type="protein sequence ID" value="MDT9000926.1"/>
    <property type="molecule type" value="Genomic_DNA"/>
</dbReference>
<name>A0ABU3PEE3_9BURK</name>
<dbReference type="InterPro" id="IPR011086">
    <property type="entry name" value="DUF1521"/>
</dbReference>
<dbReference type="Proteomes" id="UP001246372">
    <property type="component" value="Unassembled WGS sequence"/>
</dbReference>
<feature type="compositionally biased region" description="Low complexity" evidence="1">
    <location>
        <begin position="1"/>
        <end position="28"/>
    </location>
</feature>
<evidence type="ECO:0000259" key="2">
    <source>
        <dbReference type="Pfam" id="PF07481"/>
    </source>
</evidence>
<evidence type="ECO:0000256" key="1">
    <source>
        <dbReference type="SAM" id="MobiDB-lite"/>
    </source>
</evidence>
<gene>
    <name evidence="3" type="ORF">RQP53_16740</name>
</gene>
<dbReference type="RefSeq" id="WP_315651812.1">
    <property type="nucleotide sequence ID" value="NZ_JAVXZY010000007.1"/>
</dbReference>
<proteinExistence type="predicted"/>
<organism evidence="3 4">
    <name type="scientific">Roseateles aquae</name>
    <dbReference type="NCBI Taxonomy" id="3077235"/>
    <lineage>
        <taxon>Bacteria</taxon>
        <taxon>Pseudomonadati</taxon>
        <taxon>Pseudomonadota</taxon>
        <taxon>Betaproteobacteria</taxon>
        <taxon>Burkholderiales</taxon>
        <taxon>Sphaerotilaceae</taxon>
        <taxon>Roseateles</taxon>
    </lineage>
</organism>
<comment type="caution">
    <text evidence="3">The sequence shown here is derived from an EMBL/GenBank/DDBJ whole genome shotgun (WGS) entry which is preliminary data.</text>
</comment>
<evidence type="ECO:0000313" key="4">
    <source>
        <dbReference type="Proteomes" id="UP001246372"/>
    </source>
</evidence>
<dbReference type="Pfam" id="PF07481">
    <property type="entry name" value="DUF1521"/>
    <property type="match status" value="1"/>
</dbReference>
<feature type="domain" description="DUF1521" evidence="2">
    <location>
        <begin position="40"/>
        <end position="189"/>
    </location>
</feature>
<sequence length="279" mass="29512">MTTIQTAAASSPALPSSNTNASNPSHAHTSMQGGQAVFENDHYRITAGDNNQVLITNKQTGSTYMAAGDPHMYVNGQHVFDFWGTTTLKLDDGTKVTIETTPWGNNLAATLSSKVTITNGDYGVEITGVDTNTVGDLKINEAAGWGNTLDWAHDDGNVLMENAAGNNLVAFGADGKLKTVDQAYINATDLVKNPGRDAQLQQLENLFQDAFKSLSGLISISLTGAFMGAVLAAAAQGSNGNQTRPTQQHNDEGQAKPRTPDVALRDLLSFTMTLLRGAL</sequence>
<protein>
    <submittedName>
        <fullName evidence="3">DUF1521 domain-containing protein</fullName>
    </submittedName>
</protein>